<feature type="region of interest" description="Disordered" evidence="5">
    <location>
        <begin position="245"/>
        <end position="268"/>
    </location>
</feature>
<dbReference type="AlphaFoldDB" id="A0A1X7E4G9"/>
<evidence type="ECO:0000256" key="4">
    <source>
        <dbReference type="ARBA" id="ARBA00023026"/>
    </source>
</evidence>
<accession>A0A1X7E4G9</accession>
<organism evidence="7 8">
    <name type="scientific">Trinickia caryophylli</name>
    <name type="common">Paraburkholderia caryophylli</name>
    <dbReference type="NCBI Taxonomy" id="28094"/>
    <lineage>
        <taxon>Bacteria</taxon>
        <taxon>Pseudomonadati</taxon>
        <taxon>Pseudomonadota</taxon>
        <taxon>Betaproteobacteria</taxon>
        <taxon>Burkholderiales</taxon>
        <taxon>Burkholderiaceae</taxon>
        <taxon>Trinickia</taxon>
    </lineage>
</organism>
<dbReference type="GeneID" id="95551660"/>
<feature type="compositionally biased region" description="Polar residues" evidence="5">
    <location>
        <begin position="259"/>
        <end position="268"/>
    </location>
</feature>
<evidence type="ECO:0000256" key="1">
    <source>
        <dbReference type="ARBA" id="ARBA00004219"/>
    </source>
</evidence>
<dbReference type="OrthoDB" id="5666689at2"/>
<keyword evidence="8" id="KW-1185">Reference proteome</keyword>
<reference evidence="8" key="1">
    <citation type="submission" date="2017-04" db="EMBL/GenBank/DDBJ databases">
        <authorList>
            <person name="Varghese N."/>
            <person name="Submissions S."/>
        </authorList>
    </citation>
    <scope>NUCLEOTIDE SEQUENCE [LARGE SCALE GENOMIC DNA]</scope>
    <source>
        <strain evidence="8">Ballard 720</strain>
    </source>
</reference>
<dbReference type="RefSeq" id="WP_085227219.1">
    <property type="nucleotide sequence ID" value="NZ_BSQD01000005.1"/>
</dbReference>
<evidence type="ECO:0000256" key="2">
    <source>
        <dbReference type="ARBA" id="ARBA00022656"/>
    </source>
</evidence>
<name>A0A1X7E4G9_TRICW</name>
<dbReference type="EMBL" id="FXAH01000004">
    <property type="protein sequence ID" value="SMF26592.1"/>
    <property type="molecule type" value="Genomic_DNA"/>
</dbReference>
<gene>
    <name evidence="7" type="ORF">SAMN06295900_104426</name>
</gene>
<dbReference type="STRING" id="28094.SAMN06295900_104426"/>
<sequence>MVQQAGGAANLTNEQRAVIVGAATLLGGLTAGLAGQDAQAGALAAQNEALNNGTQNHDLHKDQEELKKELSQERAKLYGEGEEIIGYDAEGDPITVLKGGGTVGLGSGMGSRQGTTGNAPRLGGGSTVGVDAGNGANDWNDASKGNGTSSEPVYNSQGAARAATNSGNWSSGSLSATVQNIVGSNPDVTYTTSGKTIYTNPATGMSVVYDNAGNYYRVQNGAGQYLDQSGNAVPNNVPLIGPNRTTQTGVPSGVRNGLTHFNNTDPVK</sequence>
<keyword evidence="2" id="KW-0800">Toxin</keyword>
<evidence type="ECO:0000259" key="6">
    <source>
        <dbReference type="Pfam" id="PF04829"/>
    </source>
</evidence>
<protein>
    <submittedName>
        <fullName evidence="7">Pre-toxin domain with VENN motif-containing protein</fullName>
    </submittedName>
</protein>
<feature type="domain" description="VENN motif-containing" evidence="6">
    <location>
        <begin position="10"/>
        <end position="52"/>
    </location>
</feature>
<feature type="compositionally biased region" description="Polar residues" evidence="5">
    <location>
        <begin position="143"/>
        <end position="169"/>
    </location>
</feature>
<evidence type="ECO:0000313" key="8">
    <source>
        <dbReference type="Proteomes" id="UP000192911"/>
    </source>
</evidence>
<dbReference type="InterPro" id="IPR006914">
    <property type="entry name" value="VENN_dom"/>
</dbReference>
<dbReference type="Pfam" id="PF04829">
    <property type="entry name" value="PT-VENN"/>
    <property type="match status" value="1"/>
</dbReference>
<proteinExistence type="predicted"/>
<dbReference type="GO" id="GO:0090729">
    <property type="term" value="F:toxin activity"/>
    <property type="evidence" value="ECO:0007669"/>
    <property type="project" value="UniProtKB-KW"/>
</dbReference>
<keyword evidence="3" id="KW-1266">Target cell cytoplasm</keyword>
<dbReference type="Proteomes" id="UP000192911">
    <property type="component" value="Unassembled WGS sequence"/>
</dbReference>
<keyword evidence="4" id="KW-0843">Virulence</keyword>
<evidence type="ECO:0000256" key="3">
    <source>
        <dbReference type="ARBA" id="ARBA00022913"/>
    </source>
</evidence>
<comment type="subcellular location">
    <subcellularLocation>
        <location evidence="1">Target cell</location>
        <location evidence="1">Target cell cytoplasm</location>
    </subcellularLocation>
</comment>
<evidence type="ECO:0000256" key="5">
    <source>
        <dbReference type="SAM" id="MobiDB-lite"/>
    </source>
</evidence>
<evidence type="ECO:0000313" key="7">
    <source>
        <dbReference type="EMBL" id="SMF26592.1"/>
    </source>
</evidence>
<feature type="region of interest" description="Disordered" evidence="5">
    <location>
        <begin position="135"/>
        <end position="169"/>
    </location>
</feature>